<dbReference type="EC" id="3.6.1.27" evidence="2"/>
<comment type="subcellular location">
    <subcellularLocation>
        <location evidence="1">Cell membrane</location>
        <topology evidence="1">Multi-pass membrane protein</topology>
    </subcellularLocation>
</comment>
<evidence type="ECO:0000256" key="1">
    <source>
        <dbReference type="ARBA" id="ARBA00004651"/>
    </source>
</evidence>
<gene>
    <name evidence="12" type="ORF">ACFO3Q_04090</name>
</gene>
<dbReference type="Gene3D" id="1.20.144.10">
    <property type="entry name" value="Phosphatidic acid phosphatase type 2/haloperoxidase"/>
    <property type="match status" value="1"/>
</dbReference>
<dbReference type="PANTHER" id="PTHR14969">
    <property type="entry name" value="SPHINGOSINE-1-PHOSPHATE PHOSPHOHYDROLASE"/>
    <property type="match status" value="1"/>
</dbReference>
<dbReference type="EMBL" id="JBHSGG010000009">
    <property type="protein sequence ID" value="MFC4727348.1"/>
    <property type="molecule type" value="Genomic_DNA"/>
</dbReference>
<evidence type="ECO:0000256" key="7">
    <source>
        <dbReference type="ARBA" id="ARBA00023136"/>
    </source>
</evidence>
<evidence type="ECO:0000256" key="9">
    <source>
        <dbReference type="ARBA" id="ARBA00047594"/>
    </source>
</evidence>
<sequence length="179" mass="19480">MNAQRRGLREVEHAWCVYANRWALRPEVGRGFSIVSRLGDGVFWYTLMLAIVAFDGLDGLRASLHMAATGALALFLYRRLKRWTRRPRPYAADGRIRALVPALDEFSFPSGHTLHAVAFTIVALAHYPMLAPLLLPFTAAVAASRVVLGLHYPSDVLAATAIGATLASASLWVAGALVV</sequence>
<evidence type="ECO:0000256" key="10">
    <source>
        <dbReference type="SAM" id="Phobius"/>
    </source>
</evidence>
<proteinExistence type="predicted"/>
<keyword evidence="7 10" id="KW-0472">Membrane</keyword>
<feature type="domain" description="Phosphatidic acid phosphatase type 2/haloperoxidase" evidence="11">
    <location>
        <begin position="62"/>
        <end position="171"/>
    </location>
</feature>
<dbReference type="InterPro" id="IPR000326">
    <property type="entry name" value="PAP2/HPO"/>
</dbReference>
<feature type="transmembrane region" description="Helical" evidence="10">
    <location>
        <begin position="60"/>
        <end position="77"/>
    </location>
</feature>
<feature type="transmembrane region" description="Helical" evidence="10">
    <location>
        <begin position="116"/>
        <end position="137"/>
    </location>
</feature>
<reference evidence="13" key="1">
    <citation type="journal article" date="2019" name="Int. J. Syst. Evol. Microbiol.">
        <title>The Global Catalogue of Microorganisms (GCM) 10K type strain sequencing project: providing services to taxonomists for standard genome sequencing and annotation.</title>
        <authorList>
            <consortium name="The Broad Institute Genomics Platform"/>
            <consortium name="The Broad Institute Genome Sequencing Center for Infectious Disease"/>
            <person name="Wu L."/>
            <person name="Ma J."/>
        </authorList>
    </citation>
    <scope>NUCLEOTIDE SEQUENCE [LARGE SCALE GENOMIC DNA]</scope>
    <source>
        <strain evidence="13">CGMCC 1.13574</strain>
    </source>
</reference>
<dbReference type="SMART" id="SM00014">
    <property type="entry name" value="acidPPc"/>
    <property type="match status" value="1"/>
</dbReference>
<comment type="catalytic activity">
    <reaction evidence="9">
        <text>di-trans,octa-cis-undecaprenyl diphosphate + H2O = di-trans,octa-cis-undecaprenyl phosphate + phosphate + H(+)</text>
        <dbReference type="Rhea" id="RHEA:28094"/>
        <dbReference type="ChEBI" id="CHEBI:15377"/>
        <dbReference type="ChEBI" id="CHEBI:15378"/>
        <dbReference type="ChEBI" id="CHEBI:43474"/>
        <dbReference type="ChEBI" id="CHEBI:58405"/>
        <dbReference type="ChEBI" id="CHEBI:60392"/>
        <dbReference type="EC" id="3.6.1.27"/>
    </reaction>
</comment>
<evidence type="ECO:0000256" key="4">
    <source>
        <dbReference type="ARBA" id="ARBA00022692"/>
    </source>
</evidence>
<evidence type="ECO:0000256" key="5">
    <source>
        <dbReference type="ARBA" id="ARBA00022801"/>
    </source>
</evidence>
<dbReference type="InterPro" id="IPR036938">
    <property type="entry name" value="PAP2/HPO_sf"/>
</dbReference>
<evidence type="ECO:0000313" key="12">
    <source>
        <dbReference type="EMBL" id="MFC4727348.1"/>
    </source>
</evidence>
<evidence type="ECO:0000259" key="11">
    <source>
        <dbReference type="SMART" id="SM00014"/>
    </source>
</evidence>
<protein>
    <recommendedName>
        <fullName evidence="2">undecaprenyl-diphosphate phosphatase</fullName>
        <ecNumber evidence="2">3.6.1.27</ecNumber>
    </recommendedName>
    <alternativeName>
        <fullName evidence="8">Undecaprenyl pyrophosphate phosphatase</fullName>
    </alternativeName>
</protein>
<evidence type="ECO:0000256" key="3">
    <source>
        <dbReference type="ARBA" id="ARBA00022475"/>
    </source>
</evidence>
<name>A0ABV9NKS8_9GAMM</name>
<evidence type="ECO:0000256" key="2">
    <source>
        <dbReference type="ARBA" id="ARBA00012374"/>
    </source>
</evidence>
<organism evidence="12 13">
    <name type="scientific">Coralloluteibacterium thermophilum</name>
    <dbReference type="NCBI Taxonomy" id="2707049"/>
    <lineage>
        <taxon>Bacteria</taxon>
        <taxon>Pseudomonadati</taxon>
        <taxon>Pseudomonadota</taxon>
        <taxon>Gammaproteobacteria</taxon>
        <taxon>Lysobacterales</taxon>
        <taxon>Lysobacteraceae</taxon>
        <taxon>Coralloluteibacterium</taxon>
    </lineage>
</organism>
<comment type="caution">
    <text evidence="12">The sequence shown here is derived from an EMBL/GenBank/DDBJ whole genome shotgun (WGS) entry which is preliminary data.</text>
</comment>
<feature type="transmembrane region" description="Helical" evidence="10">
    <location>
        <begin position="157"/>
        <end position="178"/>
    </location>
</feature>
<feature type="transmembrane region" description="Helical" evidence="10">
    <location>
        <begin position="34"/>
        <end position="54"/>
    </location>
</feature>
<evidence type="ECO:0000256" key="8">
    <source>
        <dbReference type="ARBA" id="ARBA00032707"/>
    </source>
</evidence>
<keyword evidence="4 10" id="KW-0812">Transmembrane</keyword>
<evidence type="ECO:0000313" key="13">
    <source>
        <dbReference type="Proteomes" id="UP001595892"/>
    </source>
</evidence>
<evidence type="ECO:0000256" key="6">
    <source>
        <dbReference type="ARBA" id="ARBA00022989"/>
    </source>
</evidence>
<dbReference type="RefSeq" id="WP_377003363.1">
    <property type="nucleotide sequence ID" value="NZ_JBHSGG010000009.1"/>
</dbReference>
<dbReference type="Proteomes" id="UP001595892">
    <property type="component" value="Unassembled WGS sequence"/>
</dbReference>
<dbReference type="SUPFAM" id="SSF48317">
    <property type="entry name" value="Acid phosphatase/Vanadium-dependent haloperoxidase"/>
    <property type="match status" value="1"/>
</dbReference>
<keyword evidence="13" id="KW-1185">Reference proteome</keyword>
<keyword evidence="6 10" id="KW-1133">Transmembrane helix</keyword>
<dbReference type="PANTHER" id="PTHR14969:SF62">
    <property type="entry name" value="DECAPRENYLPHOSPHORYL-5-PHOSPHORIBOSE PHOSPHATASE RV3807C-RELATED"/>
    <property type="match status" value="1"/>
</dbReference>
<keyword evidence="5" id="KW-0378">Hydrolase</keyword>
<dbReference type="Pfam" id="PF01569">
    <property type="entry name" value="PAP2"/>
    <property type="match status" value="1"/>
</dbReference>
<accession>A0ABV9NKS8</accession>
<keyword evidence="3" id="KW-1003">Cell membrane</keyword>